<protein>
    <submittedName>
        <fullName evidence="1">Uncharacterized protein</fullName>
    </submittedName>
</protein>
<proteinExistence type="predicted"/>
<accession>A0ACC0MV84</accession>
<organism evidence="1 2">
    <name type="scientific">Rhododendron molle</name>
    <name type="common">Chinese azalea</name>
    <name type="synonym">Azalea mollis</name>
    <dbReference type="NCBI Taxonomy" id="49168"/>
    <lineage>
        <taxon>Eukaryota</taxon>
        <taxon>Viridiplantae</taxon>
        <taxon>Streptophyta</taxon>
        <taxon>Embryophyta</taxon>
        <taxon>Tracheophyta</taxon>
        <taxon>Spermatophyta</taxon>
        <taxon>Magnoliopsida</taxon>
        <taxon>eudicotyledons</taxon>
        <taxon>Gunneridae</taxon>
        <taxon>Pentapetalae</taxon>
        <taxon>asterids</taxon>
        <taxon>Ericales</taxon>
        <taxon>Ericaceae</taxon>
        <taxon>Ericoideae</taxon>
        <taxon>Rhodoreae</taxon>
        <taxon>Rhododendron</taxon>
    </lineage>
</organism>
<evidence type="ECO:0000313" key="1">
    <source>
        <dbReference type="EMBL" id="KAI8544213.1"/>
    </source>
</evidence>
<dbReference type="EMBL" id="CM046395">
    <property type="protein sequence ID" value="KAI8544213.1"/>
    <property type="molecule type" value="Genomic_DNA"/>
</dbReference>
<gene>
    <name evidence="1" type="ORF">RHMOL_Rhmol08G0278300</name>
</gene>
<dbReference type="Proteomes" id="UP001062846">
    <property type="component" value="Chromosome 8"/>
</dbReference>
<name>A0ACC0MV84_RHOML</name>
<comment type="caution">
    <text evidence="1">The sequence shown here is derived from an EMBL/GenBank/DDBJ whole genome shotgun (WGS) entry which is preliminary data.</text>
</comment>
<reference evidence="1" key="1">
    <citation type="submission" date="2022-02" db="EMBL/GenBank/DDBJ databases">
        <title>Plant Genome Project.</title>
        <authorList>
            <person name="Zhang R.-G."/>
        </authorList>
    </citation>
    <scope>NUCLEOTIDE SEQUENCE</scope>
    <source>
        <strain evidence="1">AT1</strain>
    </source>
</reference>
<sequence length="60" mass="6394">MPRGTSPPRIVWTASFSLLKMYPNSASEQTGSQFSMTSACCATPTSPSSPVWMSRALGLP</sequence>
<keyword evidence="2" id="KW-1185">Reference proteome</keyword>
<evidence type="ECO:0000313" key="2">
    <source>
        <dbReference type="Proteomes" id="UP001062846"/>
    </source>
</evidence>